<name>A0ABY1Q546_9BACT</name>
<dbReference type="GO" id="GO:0008168">
    <property type="term" value="F:methyltransferase activity"/>
    <property type="evidence" value="ECO:0007669"/>
    <property type="project" value="UniProtKB-KW"/>
</dbReference>
<comment type="caution">
    <text evidence="4">The sequence shown here is derived from an EMBL/GenBank/DDBJ whole genome shotgun (WGS) entry which is preliminary data.</text>
</comment>
<evidence type="ECO:0000256" key="1">
    <source>
        <dbReference type="ARBA" id="ARBA00008138"/>
    </source>
</evidence>
<dbReference type="Gene3D" id="3.40.50.150">
    <property type="entry name" value="Vaccinia Virus protein VP39"/>
    <property type="match status" value="1"/>
</dbReference>
<dbReference type="InterPro" id="IPR011610">
    <property type="entry name" value="SAM_mthyl_Trfase_ML2640-like"/>
</dbReference>
<dbReference type="GO" id="GO:0032259">
    <property type="term" value="P:methylation"/>
    <property type="evidence" value="ECO:0007669"/>
    <property type="project" value="UniProtKB-KW"/>
</dbReference>
<dbReference type="PANTHER" id="PTHR43619">
    <property type="entry name" value="S-ADENOSYL-L-METHIONINE-DEPENDENT METHYLTRANSFERASE YKTD-RELATED"/>
    <property type="match status" value="1"/>
</dbReference>
<organism evidence="4 5">
    <name type="scientific">Neorhodopirellula lusitana</name>
    <dbReference type="NCBI Taxonomy" id="445327"/>
    <lineage>
        <taxon>Bacteria</taxon>
        <taxon>Pseudomonadati</taxon>
        <taxon>Planctomycetota</taxon>
        <taxon>Planctomycetia</taxon>
        <taxon>Pirellulales</taxon>
        <taxon>Pirellulaceae</taxon>
        <taxon>Neorhodopirellula</taxon>
    </lineage>
</organism>
<accession>A0ABY1Q546</accession>
<dbReference type="EMBL" id="FXUG01000006">
    <property type="protein sequence ID" value="SMP59957.1"/>
    <property type="molecule type" value="Genomic_DNA"/>
</dbReference>
<evidence type="ECO:0000313" key="5">
    <source>
        <dbReference type="Proteomes" id="UP001158067"/>
    </source>
</evidence>
<dbReference type="InterPro" id="IPR029069">
    <property type="entry name" value="HotDog_dom_sf"/>
</dbReference>
<keyword evidence="2 4" id="KW-0489">Methyltransferase</keyword>
<keyword evidence="3" id="KW-0808">Transferase</keyword>
<gene>
    <name evidence="4" type="ORF">SAMN06265222_106295</name>
</gene>
<reference evidence="4 5" key="1">
    <citation type="submission" date="2017-05" db="EMBL/GenBank/DDBJ databases">
        <authorList>
            <person name="Varghese N."/>
            <person name="Submissions S."/>
        </authorList>
    </citation>
    <scope>NUCLEOTIDE SEQUENCE [LARGE SCALE GENOMIC DNA]</scope>
    <source>
        <strain evidence="4 5">DSM 25457</strain>
    </source>
</reference>
<dbReference type="InterPro" id="IPR007213">
    <property type="entry name" value="Ppm1/Ppm2/Tcmp"/>
</dbReference>
<comment type="similarity">
    <text evidence="1">Belongs to the UPF0677 family.</text>
</comment>
<proteinExistence type="inferred from homology"/>
<dbReference type="SUPFAM" id="SSF54637">
    <property type="entry name" value="Thioesterase/thiol ester dehydrase-isomerase"/>
    <property type="match status" value="1"/>
</dbReference>
<dbReference type="Proteomes" id="UP001158067">
    <property type="component" value="Unassembled WGS sequence"/>
</dbReference>
<dbReference type="NCBIfam" id="TIGR00027">
    <property type="entry name" value="mthyl_TIGR00027"/>
    <property type="match status" value="1"/>
</dbReference>
<keyword evidence="5" id="KW-1185">Reference proteome</keyword>
<evidence type="ECO:0000256" key="3">
    <source>
        <dbReference type="ARBA" id="ARBA00022679"/>
    </source>
</evidence>
<dbReference type="PANTHER" id="PTHR43619:SF2">
    <property type="entry name" value="S-ADENOSYL-L-METHIONINE-DEPENDENT METHYLTRANSFERASES SUPERFAMILY PROTEIN"/>
    <property type="match status" value="1"/>
</dbReference>
<dbReference type="InterPro" id="IPR029063">
    <property type="entry name" value="SAM-dependent_MTases_sf"/>
</dbReference>
<dbReference type="SUPFAM" id="SSF53335">
    <property type="entry name" value="S-adenosyl-L-methionine-dependent methyltransferases"/>
    <property type="match status" value="1"/>
</dbReference>
<dbReference type="Gene3D" id="3.10.129.10">
    <property type="entry name" value="Hotdog Thioesterase"/>
    <property type="match status" value="1"/>
</dbReference>
<evidence type="ECO:0000256" key="2">
    <source>
        <dbReference type="ARBA" id="ARBA00022603"/>
    </source>
</evidence>
<evidence type="ECO:0000313" key="4">
    <source>
        <dbReference type="EMBL" id="SMP59957.1"/>
    </source>
</evidence>
<sequence length="488" mass="54556">MAWAYFVCFHQTKMGHSMVVSQFQDQAISWEEDYNTRVNPTLMTRLLHNAIPVLKSVDWHIKEVQEGVCVSELPLCVASTNQHGTHQAALISLSADYTGGLALATLLRGVPLAGIHRCRNEDSASLWLAAMDVKYRNPSTGHLKASCVVPEETARMVKQRYFAGKRVLVTLPVKFTSQGEVIAEAEMKYFAQPSIQLHPTKQQPRISPLYKQKLKASARMIAGLRASFDDRGMRLDVGHEREAAGPHGELLAKRLHGVLPQLQDMVKARTAHIDQTLQSVPDLKQVVILGVGLDMRPFRMSEELGNPTFFELDLPEMLEERNRVISQMQDRPTINRRTIAADFKTDDIADLLLQHPDYSPTLPTVVVFEGCSMYFAAEENREILTATSKAIQHPSSRLWCDIVTEGVVNGTSQHPEIDSFLEGMEELGERFIFGCDQPDSFLQDCGFEDSRATTAGDFLGTSDRSFSTYQFVVSNARSLNKNLTQAVC</sequence>
<protein>
    <submittedName>
        <fullName evidence="4">Methyltransferase, TIGR00027 family</fullName>
    </submittedName>
</protein>
<dbReference type="Pfam" id="PF04072">
    <property type="entry name" value="LCM"/>
    <property type="match status" value="1"/>
</dbReference>